<comment type="function">
    <text evidence="11">Acts as a transcriptional regulator. Probably redox-responsive. The apo- but not holo-form probably binds DNA.</text>
</comment>
<keyword evidence="7 11" id="KW-0805">Transcription regulation</keyword>
<evidence type="ECO:0000256" key="6">
    <source>
        <dbReference type="ARBA" id="ARBA00023014"/>
    </source>
</evidence>
<dbReference type="Pfam" id="PF02467">
    <property type="entry name" value="Whib"/>
    <property type="match status" value="1"/>
</dbReference>
<dbReference type="Proteomes" id="UP000190074">
    <property type="component" value="Unassembled WGS sequence"/>
</dbReference>
<reference evidence="13 14" key="1">
    <citation type="submission" date="2016-11" db="EMBL/GenBank/DDBJ databases">
        <authorList>
            <consortium name="Pathogen Informatics"/>
        </authorList>
    </citation>
    <scope>NUCLEOTIDE SEQUENCE [LARGE SCALE GENOMIC DNA]</scope>
    <source>
        <strain evidence="13 14">911</strain>
    </source>
</reference>
<dbReference type="GO" id="GO:0035731">
    <property type="term" value="F:dinitrosyl-iron complex binding"/>
    <property type="evidence" value="ECO:0007669"/>
    <property type="project" value="UniProtKB-UniRule"/>
</dbReference>
<evidence type="ECO:0000256" key="3">
    <source>
        <dbReference type="ARBA" id="ARBA00022485"/>
    </source>
</evidence>
<dbReference type="GO" id="GO:0045454">
    <property type="term" value="P:cell redox homeostasis"/>
    <property type="evidence" value="ECO:0007669"/>
    <property type="project" value="TreeGrafter"/>
</dbReference>
<proteinExistence type="inferred from homology"/>
<keyword evidence="8 11" id="KW-0238">DNA-binding</keyword>
<dbReference type="PANTHER" id="PTHR38839">
    <property type="entry name" value="TRANSCRIPTIONAL REGULATOR WHID-RELATED"/>
    <property type="match status" value="1"/>
</dbReference>
<keyword evidence="11" id="KW-0963">Cytoplasm</keyword>
<evidence type="ECO:0000256" key="1">
    <source>
        <dbReference type="ARBA" id="ARBA00004496"/>
    </source>
</evidence>
<dbReference type="AlphaFoldDB" id="A0A1T8H5W9"/>
<feature type="binding site" evidence="11">
    <location>
        <position position="9"/>
    </location>
    <ligand>
        <name>[4Fe-4S] cluster</name>
        <dbReference type="ChEBI" id="CHEBI:49883"/>
    </ligand>
</feature>
<evidence type="ECO:0000313" key="14">
    <source>
        <dbReference type="Proteomes" id="UP000190074"/>
    </source>
</evidence>
<gene>
    <name evidence="11" type="primary">whiB</name>
    <name evidence="13" type="ORF">SAMEA2259716_00444</name>
</gene>
<dbReference type="GO" id="GO:0045892">
    <property type="term" value="P:negative regulation of DNA-templated transcription"/>
    <property type="evidence" value="ECO:0007669"/>
    <property type="project" value="TreeGrafter"/>
</dbReference>
<evidence type="ECO:0000256" key="9">
    <source>
        <dbReference type="ARBA" id="ARBA00023157"/>
    </source>
</evidence>
<sequence length="152" mass="16321">MDWRHKAVCRDEDPELFFPVGNSGPALAQIADAKLVCNRCPVTTECLTWALESGQDAGVWGGLSEDERRALKRRNPALAPAAPYNVAAPENPAQFGAGFFAAQGFSVDVELGHQPGASAQGNPQYRVCSALGVATHVQRSIDLGRHQRPDNL</sequence>
<keyword evidence="5 11" id="KW-0408">Iron</keyword>
<keyword evidence="3 11" id="KW-0004">4Fe-4S</keyword>
<dbReference type="PROSITE" id="PS51674">
    <property type="entry name" value="4FE4S_WBL"/>
    <property type="match status" value="1"/>
</dbReference>
<comment type="PTM">
    <text evidence="11">Upon Fe-S cluster removal intramolecular disulfide bonds are formed.</text>
</comment>
<feature type="domain" description="4Fe-4S Wbl-type" evidence="12">
    <location>
        <begin position="8"/>
        <end position="70"/>
    </location>
</feature>
<protein>
    <recommendedName>
        <fullName evidence="11">Transcriptional regulator WhiB</fullName>
    </recommendedName>
</protein>
<dbReference type="GO" id="GO:0051539">
    <property type="term" value="F:4 iron, 4 sulfur cluster binding"/>
    <property type="evidence" value="ECO:0007669"/>
    <property type="project" value="UniProtKB-UniRule"/>
</dbReference>
<comment type="cofactor">
    <cofactor evidence="11">
        <name>[4Fe-4S] cluster</name>
        <dbReference type="ChEBI" id="CHEBI:49883"/>
    </cofactor>
    <text evidence="11">Binds 1 [4Fe-4S] cluster per subunit. Following nitrosylation of the [4Fe-4S] cluster binds 1 [4Fe-8(NO)] cluster per subunit.</text>
</comment>
<comment type="subcellular location">
    <subcellularLocation>
        <location evidence="1 11">Cytoplasm</location>
    </subcellularLocation>
</comment>
<dbReference type="InterPro" id="IPR034768">
    <property type="entry name" value="4FE4S_WBL"/>
</dbReference>
<dbReference type="GO" id="GO:0005737">
    <property type="term" value="C:cytoplasm"/>
    <property type="evidence" value="ECO:0007669"/>
    <property type="project" value="UniProtKB-SubCell"/>
</dbReference>
<comment type="PTM">
    <text evidence="11">The Fe-S cluster can be nitrosylated by nitric oxide (NO).</text>
</comment>
<evidence type="ECO:0000256" key="11">
    <source>
        <dbReference type="HAMAP-Rule" id="MF_01479"/>
    </source>
</evidence>
<evidence type="ECO:0000256" key="8">
    <source>
        <dbReference type="ARBA" id="ARBA00023125"/>
    </source>
</evidence>
<dbReference type="PANTHER" id="PTHR38839:SF6">
    <property type="entry name" value="TRANSCRIPTIONAL REGULATOR WHIB1"/>
    <property type="match status" value="1"/>
</dbReference>
<keyword evidence="9 11" id="KW-1015">Disulfide bond</keyword>
<dbReference type="GO" id="GO:0046872">
    <property type="term" value="F:metal ion binding"/>
    <property type="evidence" value="ECO:0007669"/>
    <property type="project" value="UniProtKB-KW"/>
</dbReference>
<keyword evidence="10 11" id="KW-0804">Transcription</keyword>
<evidence type="ECO:0000256" key="5">
    <source>
        <dbReference type="ARBA" id="ARBA00023004"/>
    </source>
</evidence>
<feature type="binding site" evidence="11">
    <location>
        <position position="40"/>
    </location>
    <ligand>
        <name>[4Fe-4S] cluster</name>
        <dbReference type="ChEBI" id="CHEBI:49883"/>
    </ligand>
</feature>
<feature type="binding site" evidence="11">
    <location>
        <position position="37"/>
    </location>
    <ligand>
        <name>[4Fe-4S] cluster</name>
        <dbReference type="ChEBI" id="CHEBI:49883"/>
    </ligand>
</feature>
<name>A0A1T8H5W9_9MYCO</name>
<keyword evidence="6 11" id="KW-0411">Iron-sulfur</keyword>
<evidence type="ECO:0000256" key="10">
    <source>
        <dbReference type="ARBA" id="ARBA00023163"/>
    </source>
</evidence>
<organism evidence="13 14">
    <name type="scientific">Mycobacteroides abscessus subsp. massiliense</name>
    <dbReference type="NCBI Taxonomy" id="1962118"/>
    <lineage>
        <taxon>Bacteria</taxon>
        <taxon>Bacillati</taxon>
        <taxon>Actinomycetota</taxon>
        <taxon>Actinomycetes</taxon>
        <taxon>Mycobacteriales</taxon>
        <taxon>Mycobacteriaceae</taxon>
        <taxon>Mycobacteroides</taxon>
        <taxon>Mycobacteroides abscessus</taxon>
    </lineage>
</organism>
<comment type="similarity">
    <text evidence="2 11">Belongs to the WhiB family.</text>
</comment>
<evidence type="ECO:0000256" key="4">
    <source>
        <dbReference type="ARBA" id="ARBA00022723"/>
    </source>
</evidence>
<dbReference type="GO" id="GO:0047134">
    <property type="term" value="F:protein-disulfide reductase [NAD(P)H] activity"/>
    <property type="evidence" value="ECO:0007669"/>
    <property type="project" value="TreeGrafter"/>
</dbReference>
<dbReference type="EMBL" id="FVGW01000001">
    <property type="protein sequence ID" value="SKL41233.1"/>
    <property type="molecule type" value="Genomic_DNA"/>
</dbReference>
<evidence type="ECO:0000259" key="12">
    <source>
        <dbReference type="PROSITE" id="PS51674"/>
    </source>
</evidence>
<dbReference type="HAMAP" id="MF_01479">
    <property type="entry name" value="WhiB"/>
    <property type="match status" value="1"/>
</dbReference>
<evidence type="ECO:0000256" key="7">
    <source>
        <dbReference type="ARBA" id="ARBA00023015"/>
    </source>
</evidence>
<dbReference type="InterPro" id="IPR003482">
    <property type="entry name" value="Whib"/>
</dbReference>
<accession>A0A1T8H5W9</accession>
<evidence type="ECO:0000256" key="2">
    <source>
        <dbReference type="ARBA" id="ARBA00006597"/>
    </source>
</evidence>
<evidence type="ECO:0000313" key="13">
    <source>
        <dbReference type="EMBL" id="SKL41233.1"/>
    </source>
</evidence>
<feature type="binding site" evidence="11">
    <location>
        <position position="46"/>
    </location>
    <ligand>
        <name>[4Fe-4S] cluster</name>
        <dbReference type="ChEBI" id="CHEBI:49883"/>
    </ligand>
</feature>
<dbReference type="GO" id="GO:0003677">
    <property type="term" value="F:DNA binding"/>
    <property type="evidence" value="ECO:0007669"/>
    <property type="project" value="UniProtKB-UniRule"/>
</dbReference>
<keyword evidence="4 11" id="KW-0479">Metal-binding</keyword>